<evidence type="ECO:0000256" key="1">
    <source>
        <dbReference type="ARBA" id="ARBA00022723"/>
    </source>
</evidence>
<dbReference type="SUPFAM" id="SSF53639">
    <property type="entry name" value="AraD/HMP-PK domain-like"/>
    <property type="match status" value="1"/>
</dbReference>
<dbReference type="Gene3D" id="3.40.225.10">
    <property type="entry name" value="Class II aldolase/adducin N-terminal domain"/>
    <property type="match status" value="1"/>
</dbReference>
<comment type="caution">
    <text evidence="4">The sequence shown here is derived from an EMBL/GenBank/DDBJ whole genome shotgun (WGS) entry which is preliminary data.</text>
</comment>
<keyword evidence="2" id="KW-0456">Lyase</keyword>
<dbReference type="PANTHER" id="PTHR22789:SF0">
    <property type="entry name" value="3-OXO-TETRONATE 4-PHOSPHATE DECARBOXYLASE-RELATED"/>
    <property type="match status" value="1"/>
</dbReference>
<evidence type="ECO:0000256" key="2">
    <source>
        <dbReference type="ARBA" id="ARBA00023239"/>
    </source>
</evidence>
<dbReference type="PANTHER" id="PTHR22789">
    <property type="entry name" value="FUCULOSE PHOSPHATE ALDOLASE"/>
    <property type="match status" value="1"/>
</dbReference>
<sequence>MEDISNLKNELINVSKRCFYRGLTSGSGGNISVRIHGEDKVLVTGTGVSFIDTSLENIITVDLEANVIEGNLKPSKEIKWHCGIYKLRSDVGAIVHSHSPACMAFTVANKLIPLLTTPIAKTLGNQKIIPSADPGSEELAKYVLGTFAEKENQGLKVLLMQNHGAIATGKNLTEAFNIADVLEDAAKVAIYRKFL</sequence>
<accession>A0A1F7RYH6</accession>
<dbReference type="EMBL" id="MGDF01000041">
    <property type="protein sequence ID" value="OGL46625.1"/>
    <property type="molecule type" value="Genomic_DNA"/>
</dbReference>
<dbReference type="GO" id="GO:0005829">
    <property type="term" value="C:cytosol"/>
    <property type="evidence" value="ECO:0007669"/>
    <property type="project" value="TreeGrafter"/>
</dbReference>
<dbReference type="InterPro" id="IPR036409">
    <property type="entry name" value="Aldolase_II/adducin_N_sf"/>
</dbReference>
<name>A0A1F7RYH6_9BACT</name>
<evidence type="ECO:0000313" key="5">
    <source>
        <dbReference type="Proteomes" id="UP000178435"/>
    </source>
</evidence>
<evidence type="ECO:0000313" key="4">
    <source>
        <dbReference type="EMBL" id="OGL46625.1"/>
    </source>
</evidence>
<feature type="domain" description="Class II aldolase/adducin N-terminal" evidence="3">
    <location>
        <begin position="9"/>
        <end position="190"/>
    </location>
</feature>
<organism evidence="4 5">
    <name type="scientific">Candidatus Schekmanbacteria bacterium RBG_16_38_11</name>
    <dbReference type="NCBI Taxonomy" id="1817880"/>
    <lineage>
        <taxon>Bacteria</taxon>
        <taxon>Candidatus Schekmaniibacteriota</taxon>
    </lineage>
</organism>
<evidence type="ECO:0000259" key="3">
    <source>
        <dbReference type="SMART" id="SM01007"/>
    </source>
</evidence>
<dbReference type="GO" id="GO:0019323">
    <property type="term" value="P:pentose catabolic process"/>
    <property type="evidence" value="ECO:0007669"/>
    <property type="project" value="TreeGrafter"/>
</dbReference>
<proteinExistence type="predicted"/>
<dbReference type="SMART" id="SM01007">
    <property type="entry name" value="Aldolase_II"/>
    <property type="match status" value="1"/>
</dbReference>
<dbReference type="Proteomes" id="UP000178435">
    <property type="component" value="Unassembled WGS sequence"/>
</dbReference>
<dbReference type="Pfam" id="PF00596">
    <property type="entry name" value="Aldolase_II"/>
    <property type="match status" value="1"/>
</dbReference>
<gene>
    <name evidence="4" type="ORF">A2149_02575</name>
</gene>
<reference evidence="4 5" key="1">
    <citation type="journal article" date="2016" name="Nat. Commun.">
        <title>Thousands of microbial genomes shed light on interconnected biogeochemical processes in an aquifer system.</title>
        <authorList>
            <person name="Anantharaman K."/>
            <person name="Brown C.T."/>
            <person name="Hug L.A."/>
            <person name="Sharon I."/>
            <person name="Castelle C.J."/>
            <person name="Probst A.J."/>
            <person name="Thomas B.C."/>
            <person name="Singh A."/>
            <person name="Wilkins M.J."/>
            <person name="Karaoz U."/>
            <person name="Brodie E.L."/>
            <person name="Williams K.H."/>
            <person name="Hubbard S.S."/>
            <person name="Banfield J.F."/>
        </authorList>
    </citation>
    <scope>NUCLEOTIDE SEQUENCE [LARGE SCALE GENOMIC DNA]</scope>
</reference>
<dbReference type="GO" id="GO:0046872">
    <property type="term" value="F:metal ion binding"/>
    <property type="evidence" value="ECO:0007669"/>
    <property type="project" value="UniProtKB-KW"/>
</dbReference>
<keyword evidence="1" id="KW-0479">Metal-binding</keyword>
<dbReference type="AlphaFoldDB" id="A0A1F7RYH6"/>
<dbReference type="InterPro" id="IPR001303">
    <property type="entry name" value="Aldolase_II/adducin_N"/>
</dbReference>
<dbReference type="InterPro" id="IPR050197">
    <property type="entry name" value="Aldolase_class_II_sugar_metab"/>
</dbReference>
<dbReference type="GO" id="GO:0016832">
    <property type="term" value="F:aldehyde-lyase activity"/>
    <property type="evidence" value="ECO:0007669"/>
    <property type="project" value="TreeGrafter"/>
</dbReference>
<protein>
    <recommendedName>
        <fullName evidence="3">Class II aldolase/adducin N-terminal domain-containing protein</fullName>
    </recommendedName>
</protein>